<dbReference type="PANTHER" id="PTHR36361">
    <property type="entry name" value="PROTEIN APEM9"/>
    <property type="match status" value="1"/>
</dbReference>
<dbReference type="STRING" id="3469.A0A4Y7ITV3"/>
<sequence length="370" mass="41734">MMASLTNSGIWDEIAKSESYLVGCMFEEAITLSSSLVRRPRKADCSRTAQDTELVDMLESAGMVYVQSLKELGICILSTVIPFSNSGTCQRYVLDGRYVLEIDKYLEVADVYAVTLLGKVLNDTDHTIAWWSKLSFPKEIVKETLTDSGEDTISGVEQASSITSKKRVEPCFWWFRTVTLKFGDARFGWSFPVEETSYFKRVSSVKKALMDMWQLAFSVQVNPLATSRPHLLPPVTHSNHNCEIGSIPVRVRTSNSTIDFFQHQYKISGGKRWNQVVKGILQPTIYQPVQCTYFRKEVGTTHCFTCHFCCVRGIMVGAFLCSYLLQDGKGRKIGKPVIYDSAAKENHRLKCSRARAHSISAQVPSEYVTY</sequence>
<name>A0A4Y7ITV3_PAPSO</name>
<dbReference type="PANTHER" id="PTHR36361:SF1">
    <property type="entry name" value="PROTEIN APEM9"/>
    <property type="match status" value="1"/>
</dbReference>
<dbReference type="EMBL" id="CM010716">
    <property type="protein sequence ID" value="RZC51220.1"/>
    <property type="molecule type" value="Genomic_DNA"/>
</dbReference>
<evidence type="ECO:0000313" key="1">
    <source>
        <dbReference type="EMBL" id="RZC51220.1"/>
    </source>
</evidence>
<dbReference type="InterPro" id="IPR034571">
    <property type="entry name" value="APEM9"/>
</dbReference>
<reference evidence="1 2" key="1">
    <citation type="journal article" date="2018" name="Science">
        <title>The opium poppy genome and morphinan production.</title>
        <authorList>
            <person name="Guo L."/>
            <person name="Winzer T."/>
            <person name="Yang X."/>
            <person name="Li Y."/>
            <person name="Ning Z."/>
            <person name="He Z."/>
            <person name="Teodor R."/>
            <person name="Lu Y."/>
            <person name="Bowser T.A."/>
            <person name="Graham I.A."/>
            <person name="Ye K."/>
        </authorList>
    </citation>
    <scope>NUCLEOTIDE SEQUENCE [LARGE SCALE GENOMIC DNA]</scope>
    <source>
        <strain evidence="2">cv. HN1</strain>
        <tissue evidence="1">Leaves</tissue>
    </source>
</reference>
<evidence type="ECO:0000313" key="2">
    <source>
        <dbReference type="Proteomes" id="UP000316621"/>
    </source>
</evidence>
<dbReference type="Proteomes" id="UP000316621">
    <property type="component" value="Chromosome 2"/>
</dbReference>
<dbReference type="AlphaFoldDB" id="A0A4Y7ITV3"/>
<accession>A0A4Y7ITV3</accession>
<gene>
    <name evidence="1" type="ORF">C5167_019641</name>
</gene>
<proteinExistence type="predicted"/>
<keyword evidence="2" id="KW-1185">Reference proteome</keyword>
<organism evidence="1 2">
    <name type="scientific">Papaver somniferum</name>
    <name type="common">Opium poppy</name>
    <dbReference type="NCBI Taxonomy" id="3469"/>
    <lineage>
        <taxon>Eukaryota</taxon>
        <taxon>Viridiplantae</taxon>
        <taxon>Streptophyta</taxon>
        <taxon>Embryophyta</taxon>
        <taxon>Tracheophyta</taxon>
        <taxon>Spermatophyta</taxon>
        <taxon>Magnoliopsida</taxon>
        <taxon>Ranunculales</taxon>
        <taxon>Papaveraceae</taxon>
        <taxon>Papaveroideae</taxon>
        <taxon>Papaver</taxon>
    </lineage>
</organism>
<protein>
    <submittedName>
        <fullName evidence="1">Uncharacterized protein</fullName>
    </submittedName>
</protein>
<dbReference type="GO" id="GO:0015919">
    <property type="term" value="P:peroxisomal membrane transport"/>
    <property type="evidence" value="ECO:0007669"/>
    <property type="project" value="InterPro"/>
</dbReference>
<dbReference type="Gramene" id="RZC51220">
    <property type="protein sequence ID" value="RZC51220"/>
    <property type="gene ID" value="C5167_019641"/>
</dbReference>